<comment type="caution">
    <text evidence="2">The sequence shown here is derived from an EMBL/GenBank/DDBJ whole genome shotgun (WGS) entry which is preliminary data.</text>
</comment>
<evidence type="ECO:0000313" key="2">
    <source>
        <dbReference type="EMBL" id="CAI3998823.1"/>
    </source>
</evidence>
<reference evidence="3 4" key="2">
    <citation type="submission" date="2024-05" db="EMBL/GenBank/DDBJ databases">
        <authorList>
            <person name="Chen Y."/>
            <person name="Shah S."/>
            <person name="Dougan E. K."/>
            <person name="Thang M."/>
            <person name="Chan C."/>
        </authorList>
    </citation>
    <scope>NUCLEOTIDE SEQUENCE [LARGE SCALE GENOMIC DNA]</scope>
</reference>
<keyword evidence="3" id="KW-0347">Helicase</keyword>
<reference evidence="2" key="1">
    <citation type="submission" date="2022-10" db="EMBL/GenBank/DDBJ databases">
        <authorList>
            <person name="Chen Y."/>
            <person name="Dougan E. K."/>
            <person name="Chan C."/>
            <person name="Rhodes N."/>
            <person name="Thang M."/>
        </authorList>
    </citation>
    <scope>NUCLEOTIDE SEQUENCE</scope>
</reference>
<evidence type="ECO:0000256" key="1">
    <source>
        <dbReference type="SAM" id="Coils"/>
    </source>
</evidence>
<dbReference type="OrthoDB" id="440037at2759"/>
<dbReference type="EMBL" id="CAMXCT010002548">
    <property type="protein sequence ID" value="CAI3998823.1"/>
    <property type="molecule type" value="Genomic_DNA"/>
</dbReference>
<organism evidence="2">
    <name type="scientific">Cladocopium goreaui</name>
    <dbReference type="NCBI Taxonomy" id="2562237"/>
    <lineage>
        <taxon>Eukaryota</taxon>
        <taxon>Sar</taxon>
        <taxon>Alveolata</taxon>
        <taxon>Dinophyceae</taxon>
        <taxon>Suessiales</taxon>
        <taxon>Symbiodiniaceae</taxon>
        <taxon>Cladocopium</taxon>
    </lineage>
</organism>
<dbReference type="Proteomes" id="UP001152797">
    <property type="component" value="Unassembled WGS sequence"/>
</dbReference>
<keyword evidence="3" id="KW-0547">Nucleotide-binding</keyword>
<evidence type="ECO:0000313" key="3">
    <source>
        <dbReference type="EMBL" id="CAL4786135.1"/>
    </source>
</evidence>
<accession>A0A9P1G3M1</accession>
<sequence>MVAHRGNLNYQDCRRTLTAGFDREELDLLRDLGADSMPMSSGSSGSVPGTDLLTRQTKIFGSEATGQQQRVRFRVVITSAFILANEFWTYQGLQWIGSSEVRHRAQKRAAQFLTPYLDGLMCKRLSRTCLALYRLEFERTGAADANRVGDRFLSPECRLLHGYVKECVVESIRTGIQTSFYTCDYTTKPSMTCGPMLKHLTHGMKNLEEKMQAEAEQEEAQRLQLAYPLPAVREGRGLTAEQREARRRLCRLWTSANHAVMHGFCLMSLQLMTGREVLRTHIFWRIMMKRVLWGVFEEMRRNAEKLADSFELQTTAAVEDIELPPAGTQAADTRATSFYEDYLHRGIAEPLASMNLYVYAMHVSAVPLQEAGKFDHGEFDFSEHYVKAKTHVQVLHAAPRIPYLHGISMPTKQKDPDMWAAVHIALLRKHCCEDENVCGQASAVRHIHIFPGKSRVRVVFPGNDARIVRDSTGVLAEWKATEARVQCLADRADVVDVTALRQYKVPGTVESCDVLESLLKMFTEPNRPKTRRTWKQGRRKRTVCSTVPLVSERILGNIFDYVGHLTTEDGEAVLLGNSPEHFDTCVLHRPDLAAAKRCSYGWHNEQLTAAEYVATISREISANLDFMAEARRRPRPGVLHPTATDEKEDVGLQGEFVNVEDVDDIQDPDADDVDQDTSLRPDIQYKPILHVASNDLFDMVHRRNVGSGRASASTKRSEEFLRQYGGKYLDMKESRPCARAPDTDVQRRATFNVVAGLKAQKFLQESRKEKDEKLMDASKDEFLPGNASLLEVPVSMAPETEVLVLSPADMALRLLQQRLPTRQADGTYQISPDQYKACVLAIAPLQKLWVKAGEHDLQHCFGARGRLRELLALVTPDMIARIFLHGPGGSGKTYMLTRVMLPVYEHFLPKASKGIAAQNSAARLITVLNHSLMEIFGMEVPRAPTYERMDEQSRQRKQQIDRRGLQIFDRFLPQTILFRGSHRFKAGDPLAAILENMRKEGFHPLTPELKDLIRKQLFRPRANDPRLDSNFVMRDSDGRQVGPTGFFANGVFSAINWDQVARLQQITVYESARSSFGVHAFQNTMDGRPRQFVRHFPPALGRSFQRRFGQCLQSVAEVLKSFLFAKGQVIYYAQAVDLVHQKEYFADQSVLRECLSITNMASKTCNLMAFAPLHVGLRVKITKKLMAPELVQECPAEIVAIHVHPEERYGIPGCPPGLSQPPLGHPCWTEGICRLDYLPASITIRVEDRGDDYTGEGLPGIWHLDPCEDEFRLRIRRRGEIYLDVTRVQYPLAPWNLPMLPDGSDIDFDVFEHGPPQYIADFLKRLEAGLLSSVFYNCVVLKVSSCS</sequence>
<dbReference type="GO" id="GO:0004386">
    <property type="term" value="F:helicase activity"/>
    <property type="evidence" value="ECO:0007669"/>
    <property type="project" value="UniProtKB-KW"/>
</dbReference>
<gene>
    <name evidence="2" type="ORF">C1SCF055_LOCUS25093</name>
</gene>
<evidence type="ECO:0000313" key="4">
    <source>
        <dbReference type="Proteomes" id="UP001152797"/>
    </source>
</evidence>
<dbReference type="EMBL" id="CAMXCT020002548">
    <property type="protein sequence ID" value="CAL1152198.1"/>
    <property type="molecule type" value="Genomic_DNA"/>
</dbReference>
<dbReference type="EMBL" id="CAMXCT030002548">
    <property type="protein sequence ID" value="CAL4786135.1"/>
    <property type="molecule type" value="Genomic_DNA"/>
</dbReference>
<keyword evidence="1" id="KW-0175">Coiled coil</keyword>
<proteinExistence type="predicted"/>
<keyword evidence="3" id="KW-0067">ATP-binding</keyword>
<keyword evidence="4" id="KW-1185">Reference proteome</keyword>
<name>A0A9P1G3M1_9DINO</name>
<feature type="coiled-coil region" evidence="1">
    <location>
        <begin position="197"/>
        <end position="226"/>
    </location>
</feature>
<keyword evidence="3" id="KW-0378">Hydrolase</keyword>
<protein>
    <submittedName>
        <fullName evidence="3">ATP-dependent DNA helicase</fullName>
    </submittedName>
</protein>